<keyword evidence="2" id="KW-1133">Transmembrane helix</keyword>
<name>A0A928Q2Q7_9FIRM</name>
<proteinExistence type="predicted"/>
<dbReference type="RefSeq" id="WP_326840238.1">
    <property type="nucleotide sequence ID" value="NZ_JBKWRC010000009.1"/>
</dbReference>
<dbReference type="AlphaFoldDB" id="A0A928Q2Q7"/>
<evidence type="ECO:0000256" key="1">
    <source>
        <dbReference type="SAM" id="MobiDB-lite"/>
    </source>
</evidence>
<keyword evidence="2" id="KW-0812">Transmembrane</keyword>
<keyword evidence="2" id="KW-0472">Membrane</keyword>
<reference evidence="3" key="1">
    <citation type="submission" date="2019-04" db="EMBL/GenBank/DDBJ databases">
        <title>Evolution of Biomass-Degrading Anaerobic Consortia Revealed by Metagenomics.</title>
        <authorList>
            <person name="Peng X."/>
        </authorList>
    </citation>
    <scope>NUCLEOTIDE SEQUENCE</scope>
    <source>
        <strain evidence="3">SIG551</strain>
    </source>
</reference>
<protein>
    <submittedName>
        <fullName evidence="3">Uncharacterized protein</fullName>
    </submittedName>
</protein>
<comment type="caution">
    <text evidence="3">The sequence shown here is derived from an EMBL/GenBank/DDBJ whole genome shotgun (WGS) entry which is preliminary data.</text>
</comment>
<dbReference type="Proteomes" id="UP000754750">
    <property type="component" value="Unassembled WGS sequence"/>
</dbReference>
<feature type="region of interest" description="Disordered" evidence="1">
    <location>
        <begin position="82"/>
        <end position="130"/>
    </location>
</feature>
<accession>A0A928Q2Q7</accession>
<feature type="transmembrane region" description="Helical" evidence="2">
    <location>
        <begin position="26"/>
        <end position="47"/>
    </location>
</feature>
<gene>
    <name evidence="3" type="ORF">E7512_06345</name>
</gene>
<sequence length="130" mass="14660">MAYLYPVVWFAAGLIMIFRLRQENKIFIFAGIYFLFLGGWWLMNLLHPDYHMFSGTMGWVLRGVTAVALAVVGVAFYRETKRSGAALEQDPPEQGSSPVGEYREQEEQALPQEASEEESAPAGDDGHREE</sequence>
<evidence type="ECO:0000313" key="4">
    <source>
        <dbReference type="Proteomes" id="UP000754750"/>
    </source>
</evidence>
<evidence type="ECO:0000313" key="3">
    <source>
        <dbReference type="EMBL" id="MBE6833188.1"/>
    </source>
</evidence>
<dbReference type="EMBL" id="SVNY01000003">
    <property type="protein sequence ID" value="MBE6833188.1"/>
    <property type="molecule type" value="Genomic_DNA"/>
</dbReference>
<evidence type="ECO:0000256" key="2">
    <source>
        <dbReference type="SAM" id="Phobius"/>
    </source>
</evidence>
<feature type="transmembrane region" description="Helical" evidence="2">
    <location>
        <begin position="59"/>
        <end position="77"/>
    </location>
</feature>
<organism evidence="3 4">
    <name type="scientific">Faecalispora sporosphaeroides</name>
    <dbReference type="NCBI Taxonomy" id="1549"/>
    <lineage>
        <taxon>Bacteria</taxon>
        <taxon>Bacillati</taxon>
        <taxon>Bacillota</taxon>
        <taxon>Clostridia</taxon>
        <taxon>Eubacteriales</taxon>
        <taxon>Oscillospiraceae</taxon>
        <taxon>Faecalispora</taxon>
    </lineage>
</organism>